<keyword evidence="4" id="KW-1185">Reference proteome</keyword>
<keyword evidence="1" id="KW-1133">Transmembrane helix</keyword>
<dbReference type="EMBL" id="CU633870">
    <property type="protein sequence ID" value="CAP65170.1"/>
    <property type="molecule type" value="Genomic_DNA"/>
</dbReference>
<evidence type="ECO:0000313" key="4">
    <source>
        <dbReference type="Proteomes" id="UP000001197"/>
    </source>
</evidence>
<keyword evidence="1" id="KW-0472">Membrane</keyword>
<dbReference type="VEuPathDB" id="FungiDB:PODANS_5_7395"/>
<sequence length="319" mass="34974">MNISLSTSALPGNRSGEFLLSIHPLLLGDHTMVATKRLLNSEPMVSEPMVSEPMVSEPMVSELGQAGHHRTALHPSQTLRNRQQIVAELYHGLHRQHNAWLFELPNFRKDLAPGRLVDSVPSNGELMNPLIAGVYGTFVAPGPLSISARTLVGPGSFFHEARRPSIYPNATWWDAYRTMCTGTGVLLFDELSLRFRRGCREVGVDGNFMDEREAARRVADLLRGFFNGLFAGPNIGEIDTAISFANEAVLTIWPRSSFSPYLVRPIYYAPKAEAVKPHIGGGIAGIAVISVLLGLQALGITILLTHAVHLQLTHLDRDS</sequence>
<proteinExistence type="predicted"/>
<feature type="transmembrane region" description="Helical" evidence="1">
    <location>
        <begin position="279"/>
        <end position="304"/>
    </location>
</feature>
<dbReference type="EMBL" id="FO904940">
    <property type="protein sequence ID" value="CDP29741.1"/>
    <property type="molecule type" value="Genomic_DNA"/>
</dbReference>
<protein>
    <submittedName>
        <fullName evidence="2">Podospora anserina S mat+ genomic DNA chromosome 5, supercontig 8</fullName>
    </submittedName>
</protein>
<dbReference type="AlphaFoldDB" id="B2AMB0"/>
<dbReference type="Proteomes" id="UP000001197">
    <property type="component" value="Chromosome 5"/>
</dbReference>
<dbReference type="GeneID" id="6189412"/>
<keyword evidence="1" id="KW-0812">Transmembrane</keyword>
<accession>B2AMB0</accession>
<evidence type="ECO:0000313" key="3">
    <source>
        <dbReference type="EMBL" id="CDP29741.1"/>
    </source>
</evidence>
<reference evidence="3" key="4">
    <citation type="submission" date="2015-04" db="EMBL/GenBank/DDBJ databases">
        <title>Maintaining two mating types: Structure of the mating type locus and its role in heterokaryosis in Podospora anserina.</title>
        <authorList>
            <person name="Grognet P."/>
            <person name="Bidard F."/>
            <person name="Kuchly C."/>
            <person name="Chan Ho Tong L."/>
            <person name="Coppin E."/>
            <person name="Ait Benkhali J."/>
            <person name="Couloux A."/>
            <person name="Wincker P."/>
            <person name="Debuchy R."/>
            <person name="Silar P."/>
        </authorList>
    </citation>
    <scope>NUCLEOTIDE SEQUENCE</scope>
</reference>
<reference evidence="2" key="2">
    <citation type="submission" date="2008-07" db="EMBL/GenBank/DDBJ databases">
        <authorList>
            <person name="Genoscope - CEA"/>
        </authorList>
    </citation>
    <scope>NUCLEOTIDE SEQUENCE</scope>
    <source>
        <strain evidence="2">S mat+</strain>
    </source>
</reference>
<gene>
    <name evidence="2" type="ORF">PODANS_5_7395</name>
</gene>
<reference evidence="4" key="3">
    <citation type="journal article" date="2014" name="Genetics">
        <title>Maintaining two mating types: Structure of the mating type locus and its role in heterokaryosis in Podospora anserina.</title>
        <authorList>
            <person name="Grognet P."/>
            <person name="Bidard F."/>
            <person name="Kuchly C."/>
            <person name="Tong L.C.H."/>
            <person name="Coppin E."/>
            <person name="Benkhali J.A."/>
            <person name="Couloux A."/>
            <person name="Wincker P."/>
            <person name="Debuchy R."/>
            <person name="Silar P."/>
        </authorList>
    </citation>
    <scope>GENOME REANNOTATION</scope>
    <source>
        <strain evidence="4">S / ATCC MYA-4624 / DSM 980 / FGSC 10383</strain>
    </source>
</reference>
<reference evidence="2 4" key="1">
    <citation type="journal article" date="2008" name="Genome Biol.">
        <title>The genome sequence of the model ascomycete fungus Podospora anserina.</title>
        <authorList>
            <person name="Espagne E."/>
            <person name="Lespinet O."/>
            <person name="Malagnac F."/>
            <person name="Da Silva C."/>
            <person name="Jaillon O."/>
            <person name="Porcel B.M."/>
            <person name="Couloux A."/>
            <person name="Aury J.-M."/>
            <person name="Segurens B."/>
            <person name="Poulain J."/>
            <person name="Anthouard V."/>
            <person name="Grossetete S."/>
            <person name="Khalili H."/>
            <person name="Coppin E."/>
            <person name="Dequard-Chablat M."/>
            <person name="Picard M."/>
            <person name="Contamine V."/>
            <person name="Arnaise S."/>
            <person name="Bourdais A."/>
            <person name="Berteaux-Lecellier V."/>
            <person name="Gautheret D."/>
            <person name="de Vries R.P."/>
            <person name="Battaglia E."/>
            <person name="Coutinho P.M."/>
            <person name="Danchin E.G.J."/>
            <person name="Henrissat B."/>
            <person name="El Khoury R."/>
            <person name="Sainsard-Chanet A."/>
            <person name="Boivin A."/>
            <person name="Pinan-Lucarre B."/>
            <person name="Sellem C.H."/>
            <person name="Debuchy R."/>
            <person name="Wincker P."/>
            <person name="Weissenbach J."/>
            <person name="Silar P."/>
        </authorList>
    </citation>
    <scope>NUCLEOTIDE SEQUENCE [LARGE SCALE GENOMIC DNA]</scope>
    <source>
        <strain evidence="4">S / ATCC MYA-4624 / DSM 980 / FGSC 10383</strain>
        <strain evidence="2">S mat+</strain>
    </source>
</reference>
<dbReference type="RefSeq" id="XP_001905262.1">
    <property type="nucleotide sequence ID" value="XM_001905227.1"/>
</dbReference>
<evidence type="ECO:0000313" key="2">
    <source>
        <dbReference type="EMBL" id="CAP65170.1"/>
    </source>
</evidence>
<evidence type="ECO:0000256" key="1">
    <source>
        <dbReference type="SAM" id="Phobius"/>
    </source>
</evidence>
<name>B2AMB0_PODAN</name>
<dbReference type="OrthoDB" id="4575501at2759"/>
<organism evidence="2">
    <name type="scientific">Podospora anserina (strain S / ATCC MYA-4624 / DSM 980 / FGSC 10383)</name>
    <name type="common">Pleurage anserina</name>
    <dbReference type="NCBI Taxonomy" id="515849"/>
    <lineage>
        <taxon>Eukaryota</taxon>
        <taxon>Fungi</taxon>
        <taxon>Dikarya</taxon>
        <taxon>Ascomycota</taxon>
        <taxon>Pezizomycotina</taxon>
        <taxon>Sordariomycetes</taxon>
        <taxon>Sordariomycetidae</taxon>
        <taxon>Sordariales</taxon>
        <taxon>Podosporaceae</taxon>
        <taxon>Podospora</taxon>
        <taxon>Podospora anserina</taxon>
    </lineage>
</organism>
<dbReference type="KEGG" id="pan:PODANSg2285"/>
<dbReference type="HOGENOM" id="CLU_871906_0_0_1"/>